<evidence type="ECO:0000313" key="6">
    <source>
        <dbReference type="Proteomes" id="UP000217257"/>
    </source>
</evidence>
<dbReference type="AlphaFoldDB" id="A0A250JGZ7"/>
<dbReference type="RefSeq" id="WP_095990614.1">
    <property type="nucleotide sequence ID" value="NZ_CP022098.1"/>
</dbReference>
<dbReference type="EMBL" id="CP022098">
    <property type="protein sequence ID" value="ATB43164.1"/>
    <property type="molecule type" value="Genomic_DNA"/>
</dbReference>
<evidence type="ECO:0008006" key="7">
    <source>
        <dbReference type="Google" id="ProtNLM"/>
    </source>
</evidence>
<dbReference type="PANTHER" id="PTHR11475:SF4">
    <property type="entry name" value="CHORION PEROXIDASE"/>
    <property type="match status" value="1"/>
</dbReference>
<dbReference type="InterPro" id="IPR010255">
    <property type="entry name" value="Haem_peroxidase_sf"/>
</dbReference>
<dbReference type="GO" id="GO:0005576">
    <property type="term" value="C:extracellular region"/>
    <property type="evidence" value="ECO:0007669"/>
    <property type="project" value="UniProtKB-SubCell"/>
</dbReference>
<dbReference type="GO" id="GO:0004601">
    <property type="term" value="F:peroxidase activity"/>
    <property type="evidence" value="ECO:0007669"/>
    <property type="project" value="InterPro"/>
</dbReference>
<dbReference type="KEGG" id="cfus:CYFUS_008644"/>
<accession>A0A250JGZ7</accession>
<evidence type="ECO:0000313" key="5">
    <source>
        <dbReference type="EMBL" id="ATB43164.1"/>
    </source>
</evidence>
<dbReference type="Proteomes" id="UP000217257">
    <property type="component" value="Chromosome"/>
</dbReference>
<dbReference type="CDD" id="cd09819">
    <property type="entry name" value="An_peroxidase_bacterial_1"/>
    <property type="match status" value="1"/>
</dbReference>
<dbReference type="InterPro" id="IPR037120">
    <property type="entry name" value="Haem_peroxidase_sf_animal"/>
</dbReference>
<dbReference type="PROSITE" id="PS50292">
    <property type="entry name" value="PEROXIDASE_3"/>
    <property type="match status" value="1"/>
</dbReference>
<dbReference type="PANTHER" id="PTHR11475">
    <property type="entry name" value="OXIDASE/PEROXIDASE"/>
    <property type="match status" value="1"/>
</dbReference>
<evidence type="ECO:0000256" key="1">
    <source>
        <dbReference type="ARBA" id="ARBA00004613"/>
    </source>
</evidence>
<reference evidence="5 6" key="1">
    <citation type="submission" date="2017-06" db="EMBL/GenBank/DDBJ databases">
        <title>Sequencing and comparative analysis of myxobacterial genomes.</title>
        <authorList>
            <person name="Rupp O."/>
            <person name="Goesmann A."/>
            <person name="Sogaard-Andersen L."/>
        </authorList>
    </citation>
    <scope>NUCLEOTIDE SEQUENCE [LARGE SCALE GENOMIC DNA]</scope>
    <source>
        <strain evidence="5 6">DSM 52655</strain>
    </source>
</reference>
<comment type="subcellular location">
    <subcellularLocation>
        <location evidence="1">Secreted</location>
    </subcellularLocation>
</comment>
<protein>
    <recommendedName>
        <fullName evidence="7">Peroxidase</fullName>
    </recommendedName>
</protein>
<sequence length="505" mass="55727">MSEKSKPKGHAVLSGGCPFHRGTQVGPLPTRPVGNKVNVARNTVRRPTRFSGYPLGSDNGTDNGPTVTDFTRMFPSLPASVFDEDDIRSLTTPGGPMDELNAGSAPQDNPSIPAGFTFLGQFLDHDMTFDVYSNINQVGTDPDQTRNALTPTLDLGNVYGRGPVLDAFLYKKDGATLVYGTTQNPNYDVCRNPVGTAIIGDPRNDDNLFVSQIELAFIKFHNQVVKDLSGQYSGPDLFDAASQLVRWHYQWIVYYDFLPRFIGQSLFDKLVANGPQYYTQTSLEIPVEFSAAAYRMGHSTVRQTYRVNVEITQQQVFDAHMPGTFLPPGNRIDWRYFFNTDPNTQPQSCKLFDTFLASELLALPSAAIPGYEGFTNPGTQQPDPLYLSLAGRNLLRHNEYNLPAGQTIAKALGETQYTNSQLGLPPSWNSDVAPLWYYILKEARLANQGRFLGPVGGRIVGEVFFGILLNDPSSFLHNAGWKPTYGSNGSFTMADLLKISDAYTP</sequence>
<keyword evidence="2" id="KW-0964">Secreted</keyword>
<dbReference type="InterPro" id="IPR019791">
    <property type="entry name" value="Haem_peroxidase_animal"/>
</dbReference>
<name>A0A250JGZ7_9BACT</name>
<dbReference type="Gene3D" id="1.10.640.10">
    <property type="entry name" value="Haem peroxidase domain superfamily, animal type"/>
    <property type="match status" value="1"/>
</dbReference>
<organism evidence="5 6">
    <name type="scientific">Cystobacter fuscus</name>
    <dbReference type="NCBI Taxonomy" id="43"/>
    <lineage>
        <taxon>Bacteria</taxon>
        <taxon>Pseudomonadati</taxon>
        <taxon>Myxococcota</taxon>
        <taxon>Myxococcia</taxon>
        <taxon>Myxococcales</taxon>
        <taxon>Cystobacterineae</taxon>
        <taxon>Archangiaceae</taxon>
        <taxon>Cystobacter</taxon>
    </lineage>
</organism>
<gene>
    <name evidence="5" type="ORF">CYFUS_008644</name>
</gene>
<evidence type="ECO:0000256" key="3">
    <source>
        <dbReference type="ARBA" id="ARBA00023180"/>
    </source>
</evidence>
<dbReference type="GO" id="GO:0006979">
    <property type="term" value="P:response to oxidative stress"/>
    <property type="evidence" value="ECO:0007669"/>
    <property type="project" value="InterPro"/>
</dbReference>
<dbReference type="SUPFAM" id="SSF48113">
    <property type="entry name" value="Heme-dependent peroxidases"/>
    <property type="match status" value="1"/>
</dbReference>
<proteinExistence type="predicted"/>
<evidence type="ECO:0000256" key="4">
    <source>
        <dbReference type="SAM" id="MobiDB-lite"/>
    </source>
</evidence>
<keyword evidence="3" id="KW-0325">Glycoprotein</keyword>
<dbReference type="GO" id="GO:0020037">
    <property type="term" value="F:heme binding"/>
    <property type="evidence" value="ECO:0007669"/>
    <property type="project" value="InterPro"/>
</dbReference>
<feature type="region of interest" description="Disordered" evidence="4">
    <location>
        <begin position="1"/>
        <end position="35"/>
    </location>
</feature>
<dbReference type="Pfam" id="PF03098">
    <property type="entry name" value="An_peroxidase"/>
    <property type="match status" value="1"/>
</dbReference>
<evidence type="ECO:0000256" key="2">
    <source>
        <dbReference type="ARBA" id="ARBA00022525"/>
    </source>
</evidence>